<feature type="compositionally biased region" description="Basic and acidic residues" evidence="1">
    <location>
        <begin position="37"/>
        <end position="49"/>
    </location>
</feature>
<feature type="region of interest" description="Disordered" evidence="1">
    <location>
        <begin position="1"/>
        <end position="49"/>
    </location>
</feature>
<evidence type="ECO:0000256" key="1">
    <source>
        <dbReference type="SAM" id="MobiDB-lite"/>
    </source>
</evidence>
<dbReference type="PANTHER" id="PTHR35297:SF13">
    <property type="entry name" value="OS02G0695600 PROTEIN"/>
    <property type="match status" value="1"/>
</dbReference>
<feature type="compositionally biased region" description="Polar residues" evidence="1">
    <location>
        <begin position="1"/>
        <end position="13"/>
    </location>
</feature>
<reference evidence="3" key="3">
    <citation type="submission" date="2022-06" db="UniProtKB">
        <authorList>
            <consortium name="EnsemblPlants"/>
        </authorList>
    </citation>
    <scope>IDENTIFICATION</scope>
</reference>
<keyword evidence="2" id="KW-1133">Transmembrane helix</keyword>
<sequence>MQRQLNLSPAPKQQQHDDGDGGDAVEAIPLWVPEQSAEAKADKAPGGRPERSIHLIPLLTFLCFLLLFLCSHAPSSSDMSSFGGGGGGAGAGGRKAGNRRLMML</sequence>
<reference evidence="3" key="2">
    <citation type="submission" date="2018-03" db="EMBL/GenBank/DDBJ databases">
        <title>The Triticum urartu genome reveals the dynamic nature of wheat genome evolution.</title>
        <authorList>
            <person name="Ling H."/>
            <person name="Ma B."/>
            <person name="Shi X."/>
            <person name="Liu H."/>
            <person name="Dong L."/>
            <person name="Sun H."/>
            <person name="Cao Y."/>
            <person name="Gao Q."/>
            <person name="Zheng S."/>
            <person name="Li Y."/>
            <person name="Yu Y."/>
            <person name="Du H."/>
            <person name="Qi M."/>
            <person name="Li Y."/>
            <person name="Yu H."/>
            <person name="Cui Y."/>
            <person name="Wang N."/>
            <person name="Chen C."/>
            <person name="Wu H."/>
            <person name="Zhao Y."/>
            <person name="Zhang J."/>
            <person name="Li Y."/>
            <person name="Zhou W."/>
            <person name="Zhang B."/>
            <person name="Hu W."/>
            <person name="Eijk M."/>
            <person name="Tang J."/>
            <person name="Witsenboer H."/>
            <person name="Zhao S."/>
            <person name="Li Z."/>
            <person name="Zhang A."/>
            <person name="Wang D."/>
            <person name="Liang C."/>
        </authorList>
    </citation>
    <scope>NUCLEOTIDE SEQUENCE [LARGE SCALE GENOMIC DNA]</scope>
    <source>
        <strain evidence="3">cv. G1812</strain>
    </source>
</reference>
<gene>
    <name evidence="3" type="primary">LOC125514248</name>
</gene>
<dbReference type="GeneID" id="125514248"/>
<dbReference type="OrthoDB" id="670549at2759"/>
<accession>A0A8R7UXZ8</accession>
<dbReference type="RefSeq" id="XP_048535498.1">
    <property type="nucleotide sequence ID" value="XM_048679541.1"/>
</dbReference>
<dbReference type="AlphaFoldDB" id="A0A8R7UXZ8"/>
<dbReference type="Gramene" id="TuG1812G0600002979.01.T01">
    <property type="protein sequence ID" value="TuG1812G0600002979.01.T01"/>
    <property type="gene ID" value="TuG1812G0600002979.01"/>
</dbReference>
<organism evidence="3 4">
    <name type="scientific">Triticum urartu</name>
    <name type="common">Red wild einkorn</name>
    <name type="synonym">Crithodium urartu</name>
    <dbReference type="NCBI Taxonomy" id="4572"/>
    <lineage>
        <taxon>Eukaryota</taxon>
        <taxon>Viridiplantae</taxon>
        <taxon>Streptophyta</taxon>
        <taxon>Embryophyta</taxon>
        <taxon>Tracheophyta</taxon>
        <taxon>Spermatophyta</taxon>
        <taxon>Magnoliopsida</taxon>
        <taxon>Liliopsida</taxon>
        <taxon>Poales</taxon>
        <taxon>Poaceae</taxon>
        <taxon>BOP clade</taxon>
        <taxon>Pooideae</taxon>
        <taxon>Triticodae</taxon>
        <taxon>Triticeae</taxon>
        <taxon>Triticinae</taxon>
        <taxon>Triticum</taxon>
    </lineage>
</organism>
<dbReference type="Proteomes" id="UP000015106">
    <property type="component" value="Chromosome 6"/>
</dbReference>
<dbReference type="KEGG" id="tua:125514248"/>
<name>A0A8R7UXZ8_TRIUA</name>
<dbReference type="PANTHER" id="PTHR35297">
    <property type="entry name" value="PROTEIN, PUTATIVE-RELATED"/>
    <property type="match status" value="1"/>
</dbReference>
<keyword evidence="4" id="KW-1185">Reference proteome</keyword>
<dbReference type="EnsemblPlants" id="TuG1812G0600002979.01.T01">
    <property type="protein sequence ID" value="TuG1812G0600002979.01.T01"/>
    <property type="gene ID" value="TuG1812G0600002979.01"/>
</dbReference>
<evidence type="ECO:0000256" key="2">
    <source>
        <dbReference type="SAM" id="Phobius"/>
    </source>
</evidence>
<feature type="transmembrane region" description="Helical" evidence="2">
    <location>
        <begin position="52"/>
        <end position="70"/>
    </location>
</feature>
<reference evidence="4" key="1">
    <citation type="journal article" date="2013" name="Nature">
        <title>Draft genome of the wheat A-genome progenitor Triticum urartu.</title>
        <authorList>
            <person name="Ling H.Q."/>
            <person name="Zhao S."/>
            <person name="Liu D."/>
            <person name="Wang J."/>
            <person name="Sun H."/>
            <person name="Zhang C."/>
            <person name="Fan H."/>
            <person name="Li D."/>
            <person name="Dong L."/>
            <person name="Tao Y."/>
            <person name="Gao C."/>
            <person name="Wu H."/>
            <person name="Li Y."/>
            <person name="Cui Y."/>
            <person name="Guo X."/>
            <person name="Zheng S."/>
            <person name="Wang B."/>
            <person name="Yu K."/>
            <person name="Liang Q."/>
            <person name="Yang W."/>
            <person name="Lou X."/>
            <person name="Chen J."/>
            <person name="Feng M."/>
            <person name="Jian J."/>
            <person name="Zhang X."/>
            <person name="Luo G."/>
            <person name="Jiang Y."/>
            <person name="Liu J."/>
            <person name="Wang Z."/>
            <person name="Sha Y."/>
            <person name="Zhang B."/>
            <person name="Wu H."/>
            <person name="Tang D."/>
            <person name="Shen Q."/>
            <person name="Xue P."/>
            <person name="Zou S."/>
            <person name="Wang X."/>
            <person name="Liu X."/>
            <person name="Wang F."/>
            <person name="Yang Y."/>
            <person name="An X."/>
            <person name="Dong Z."/>
            <person name="Zhang K."/>
            <person name="Zhang X."/>
            <person name="Luo M.C."/>
            <person name="Dvorak J."/>
            <person name="Tong Y."/>
            <person name="Wang J."/>
            <person name="Yang H."/>
            <person name="Li Z."/>
            <person name="Wang D."/>
            <person name="Zhang A."/>
            <person name="Wang J."/>
        </authorList>
    </citation>
    <scope>NUCLEOTIDE SEQUENCE</scope>
    <source>
        <strain evidence="4">cv. G1812</strain>
    </source>
</reference>
<proteinExistence type="predicted"/>
<keyword evidence="2" id="KW-0472">Membrane</keyword>
<evidence type="ECO:0000313" key="4">
    <source>
        <dbReference type="Proteomes" id="UP000015106"/>
    </source>
</evidence>
<protein>
    <submittedName>
        <fullName evidence="3">Uncharacterized protein</fullName>
    </submittedName>
</protein>
<keyword evidence="2" id="KW-0812">Transmembrane</keyword>
<evidence type="ECO:0000313" key="3">
    <source>
        <dbReference type="EnsemblPlants" id="TuG1812G0600002979.01.T01"/>
    </source>
</evidence>